<dbReference type="GO" id="GO:0015074">
    <property type="term" value="P:DNA integration"/>
    <property type="evidence" value="ECO:0007669"/>
    <property type="project" value="UniProtKB-KW"/>
</dbReference>
<proteinExistence type="inferred from homology"/>
<dbReference type="InterPro" id="IPR038488">
    <property type="entry name" value="Integrase_DNA-bd_sf"/>
</dbReference>
<evidence type="ECO:0000256" key="1">
    <source>
        <dbReference type="ARBA" id="ARBA00008857"/>
    </source>
</evidence>
<organism evidence="3 4">
    <name type="scientific">Pseudomonas bharatica CSV86</name>
    <dbReference type="NCBI Taxonomy" id="1005395"/>
    <lineage>
        <taxon>Bacteria</taxon>
        <taxon>Pseudomonadati</taxon>
        <taxon>Pseudomonadota</taxon>
        <taxon>Gammaproteobacteria</taxon>
        <taxon>Pseudomonadales</taxon>
        <taxon>Pseudomonadaceae</taxon>
        <taxon>Pseudomonas</taxon>
        <taxon>Pseudomonas bharatica</taxon>
    </lineage>
</organism>
<dbReference type="eggNOG" id="COG0582">
    <property type="taxonomic scope" value="Bacteria"/>
</dbReference>
<name>L1M8A1_9PSED</name>
<evidence type="ECO:0000313" key="3">
    <source>
        <dbReference type="EMBL" id="NNJ16179.1"/>
    </source>
</evidence>
<evidence type="ECO:0000313" key="4">
    <source>
        <dbReference type="Proteomes" id="UP000010448"/>
    </source>
</evidence>
<evidence type="ECO:0000256" key="2">
    <source>
        <dbReference type="ARBA" id="ARBA00022908"/>
    </source>
</evidence>
<comment type="similarity">
    <text evidence="1">Belongs to the 'phage' integrase family.</text>
</comment>
<dbReference type="InterPro" id="IPR025166">
    <property type="entry name" value="Integrase_DNA_bind_dom"/>
</dbReference>
<reference evidence="3 4" key="1">
    <citation type="journal article" date="2013" name="Genome Announc.">
        <title>Genome Sequence of Naphthalene-Degrading Soil Bacterium Pseudomonas putida CSV86.</title>
        <authorList>
            <person name="Phale P.S."/>
            <person name="Paliwal V."/>
            <person name="Raju S.C."/>
            <person name="Modak A."/>
            <person name="Purohit H.J."/>
        </authorList>
    </citation>
    <scope>NUCLEOTIDE SEQUENCE [LARGE SCALE GENOMIC DNA]</scope>
    <source>
        <strain evidence="3 4">CSV86</strain>
    </source>
</reference>
<dbReference type="Proteomes" id="UP000010448">
    <property type="component" value="Unassembled WGS sequence"/>
</dbReference>
<protein>
    <submittedName>
        <fullName evidence="3">DUF4102 domain-containing protein</fullName>
    </submittedName>
</protein>
<dbReference type="AlphaFoldDB" id="L1M8A1"/>
<dbReference type="OrthoDB" id="9795573at2"/>
<keyword evidence="2" id="KW-0229">DNA integration</keyword>
<dbReference type="Gene3D" id="3.30.160.390">
    <property type="entry name" value="Integrase, DNA-binding domain"/>
    <property type="match status" value="1"/>
</dbReference>
<dbReference type="PANTHER" id="PTHR30629:SF2">
    <property type="entry name" value="PROPHAGE INTEGRASE INTS-RELATED"/>
    <property type="match status" value="1"/>
</dbReference>
<dbReference type="InterPro" id="IPR050808">
    <property type="entry name" value="Phage_Integrase"/>
</dbReference>
<accession>L1M8A1</accession>
<gene>
    <name evidence="3" type="ORF">CSV86_013605</name>
</gene>
<sequence length="131" mass="14757">MSLSEAAVRQARTTGNPYSLTDGDGLSLFVSKGGSKIWHFRYYWLGKQQRISLGSYPQISLKEARIKREEARGLVADGINPCDQRKEQKRVAREMADHVFAAVFNQWYAFECIGCGMFPSVHNPQLSVGSR</sequence>
<dbReference type="Pfam" id="PF13356">
    <property type="entry name" value="Arm-DNA-bind_3"/>
    <property type="match status" value="1"/>
</dbReference>
<dbReference type="RefSeq" id="WP_009394219.1">
    <property type="nucleotide sequence ID" value="NZ_AMWJ02000002.1"/>
</dbReference>
<dbReference type="EMBL" id="AMWJ02000002">
    <property type="protein sequence ID" value="NNJ16179.1"/>
    <property type="molecule type" value="Genomic_DNA"/>
</dbReference>
<comment type="caution">
    <text evidence="3">The sequence shown here is derived from an EMBL/GenBank/DDBJ whole genome shotgun (WGS) entry which is preliminary data.</text>
</comment>
<keyword evidence="4" id="KW-1185">Reference proteome</keyword>
<dbReference type="PANTHER" id="PTHR30629">
    <property type="entry name" value="PROPHAGE INTEGRASE"/>
    <property type="match status" value="1"/>
</dbReference>